<proteinExistence type="predicted"/>
<organism evidence="1">
    <name type="scientific">marine sediment metagenome</name>
    <dbReference type="NCBI Taxonomy" id="412755"/>
    <lineage>
        <taxon>unclassified sequences</taxon>
        <taxon>metagenomes</taxon>
        <taxon>ecological metagenomes</taxon>
    </lineage>
</organism>
<reference evidence="1" key="1">
    <citation type="journal article" date="2014" name="Front. Microbiol.">
        <title>High frequency of phylogenetically diverse reductive dehalogenase-homologous genes in deep subseafloor sedimentary metagenomes.</title>
        <authorList>
            <person name="Kawai M."/>
            <person name="Futagami T."/>
            <person name="Toyoda A."/>
            <person name="Takaki Y."/>
            <person name="Nishi S."/>
            <person name="Hori S."/>
            <person name="Arai W."/>
            <person name="Tsubouchi T."/>
            <person name="Morono Y."/>
            <person name="Uchiyama I."/>
            <person name="Ito T."/>
            <person name="Fujiyama A."/>
            <person name="Inagaki F."/>
            <person name="Takami H."/>
        </authorList>
    </citation>
    <scope>NUCLEOTIDE SEQUENCE</scope>
    <source>
        <strain evidence="1">Expedition CK06-06</strain>
    </source>
</reference>
<name>X1H056_9ZZZZ</name>
<comment type="caution">
    <text evidence="1">The sequence shown here is derived from an EMBL/GenBank/DDBJ whole genome shotgun (WGS) entry which is preliminary data.</text>
</comment>
<accession>X1H056</accession>
<protein>
    <submittedName>
        <fullName evidence="1">Uncharacterized protein</fullName>
    </submittedName>
</protein>
<dbReference type="AlphaFoldDB" id="X1H056"/>
<sequence>MIKPIIDYTHKLYFKIFTDFLFESNPNIKFILDREIPIKIQIKFNPLEDSFGQFFIAQRNPF</sequence>
<dbReference type="EMBL" id="BARU01021887">
    <property type="protein sequence ID" value="GAH50460.1"/>
    <property type="molecule type" value="Genomic_DNA"/>
</dbReference>
<gene>
    <name evidence="1" type="ORF">S03H2_35746</name>
</gene>
<evidence type="ECO:0000313" key="1">
    <source>
        <dbReference type="EMBL" id="GAH50460.1"/>
    </source>
</evidence>